<sequence length="327" mass="34962">MSITLFSCDDGFGDIKILQGDPGQRIRHTLPSRAQSGDWYQAGLGTAAEESAVYETEGGTFTVGESLQAEDTRFSDYAISPLNRVLVAHALHHAGARAPFALAVGLPLRDYFRANGTPNEGRIAVKRQNHLTPVRLRTIDGPVDLPIPQVVHILPQSLVVAMSTDIGDEEDAPVAVVDIGSRTTDITVVHQGRVDFTRCGTLPDLGVAAAIDRFQGAVEDATGQRLTRNVAQNALIHQKPIKLYGQAVAVDIVDQARAKAIQAIAASMTHGVEQQARTLADCAAVILIGGGAYLFADALPWPHARAHVDPVFANADAWHTLLEAQNP</sequence>
<evidence type="ECO:0000313" key="1">
    <source>
        <dbReference type="EMBL" id="XRP72375.1"/>
    </source>
</evidence>
<organism evidence="1 2">
    <name type="scientific">Acidithiobacillus ferruginosus</name>
    <dbReference type="NCBI Taxonomy" id="3063951"/>
    <lineage>
        <taxon>Bacteria</taxon>
        <taxon>Pseudomonadati</taxon>
        <taxon>Pseudomonadota</taxon>
        <taxon>Acidithiobacillia</taxon>
        <taxon>Acidithiobacillales</taxon>
        <taxon>Acidithiobacillaceae</taxon>
        <taxon>Acidithiobacillus</taxon>
    </lineage>
</organism>
<dbReference type="Proteomes" id="UP001196097">
    <property type="component" value="Chromosome"/>
</dbReference>
<proteinExistence type="predicted"/>
<keyword evidence="2" id="KW-1185">Reference proteome</keyword>
<dbReference type="EMBL" id="CP130946">
    <property type="protein sequence ID" value="XRP72375.1"/>
    <property type="molecule type" value="Genomic_DNA"/>
</dbReference>
<accession>A0ACD5IEZ7</accession>
<reference evidence="1 2" key="1">
    <citation type="journal article" date="2021" name="ISME J.">
        <title>Genomic evolution of the class Acidithiobacillia: deep-branching Proteobacteria living in extreme acidic conditions.</title>
        <authorList>
            <person name="Moya-Beltran A."/>
            <person name="Beard S."/>
            <person name="Rojas-Villalobos C."/>
            <person name="Issotta F."/>
            <person name="Gallardo Y."/>
            <person name="Ulloa R."/>
            <person name="Giaveno A."/>
            <person name="Degli Esposti M."/>
            <person name="Johnson D.B."/>
            <person name="Quatrini R."/>
        </authorList>
    </citation>
    <scope>NUCLEOTIDE SEQUENCE [LARGE SCALE GENOMIC DNA]</scope>
    <source>
        <strain evidence="1 2">CF3</strain>
    </source>
</reference>
<gene>
    <name evidence="1" type="ORF">HF292_011270</name>
</gene>
<protein>
    <submittedName>
        <fullName evidence="1">ParM/StbA family protein</fullName>
    </submittedName>
</protein>
<name>A0ACD5IEZ7_9PROT</name>
<evidence type="ECO:0000313" key="2">
    <source>
        <dbReference type="Proteomes" id="UP001196097"/>
    </source>
</evidence>